<protein>
    <submittedName>
        <fullName evidence="1">Uncharacterized protein</fullName>
    </submittedName>
</protein>
<keyword evidence="2" id="KW-1185">Reference proteome</keyword>
<name>A0A975BT16_9BACT</name>
<proteinExistence type="predicted"/>
<dbReference type="EMBL" id="CP061800">
    <property type="protein sequence ID" value="QTA90932.1"/>
    <property type="molecule type" value="Genomic_DNA"/>
</dbReference>
<gene>
    <name evidence="1" type="ORF">dnm_069960</name>
</gene>
<accession>A0A975BT16</accession>
<sequence>MLLINTRAGKSVVCDIHKKIIPRLRYLDKLKNDSGTRQL</sequence>
<reference evidence="1" key="1">
    <citation type="journal article" date="2021" name="Microb. Physiol.">
        <title>Proteogenomic Insights into the Physiology of Marine, Sulfate-Reducing, Filamentous Desulfonema limicola and Desulfonema magnum.</title>
        <authorList>
            <person name="Schnaars V."/>
            <person name="Wohlbrand L."/>
            <person name="Scheve S."/>
            <person name="Hinrichs C."/>
            <person name="Reinhardt R."/>
            <person name="Rabus R."/>
        </authorList>
    </citation>
    <scope>NUCLEOTIDE SEQUENCE</scope>
    <source>
        <strain evidence="1">4be13</strain>
    </source>
</reference>
<dbReference type="Proteomes" id="UP000663722">
    <property type="component" value="Chromosome"/>
</dbReference>
<dbReference type="AlphaFoldDB" id="A0A975BT16"/>
<dbReference type="KEGG" id="dmm:dnm_069960"/>
<evidence type="ECO:0000313" key="1">
    <source>
        <dbReference type="EMBL" id="QTA90932.1"/>
    </source>
</evidence>
<organism evidence="1 2">
    <name type="scientific">Desulfonema magnum</name>
    <dbReference type="NCBI Taxonomy" id="45655"/>
    <lineage>
        <taxon>Bacteria</taxon>
        <taxon>Pseudomonadati</taxon>
        <taxon>Thermodesulfobacteriota</taxon>
        <taxon>Desulfobacteria</taxon>
        <taxon>Desulfobacterales</taxon>
        <taxon>Desulfococcaceae</taxon>
        <taxon>Desulfonema</taxon>
    </lineage>
</organism>
<evidence type="ECO:0000313" key="2">
    <source>
        <dbReference type="Proteomes" id="UP000663722"/>
    </source>
</evidence>